<dbReference type="Proteomes" id="UP000518288">
    <property type="component" value="Unassembled WGS sequence"/>
</dbReference>
<dbReference type="RefSeq" id="WP_179634196.1">
    <property type="nucleotide sequence ID" value="NZ_JACCFH010000001.1"/>
</dbReference>
<organism evidence="1 2">
    <name type="scientific">Sphaerotilus montanus</name>
    <dbReference type="NCBI Taxonomy" id="522889"/>
    <lineage>
        <taxon>Bacteria</taxon>
        <taxon>Pseudomonadati</taxon>
        <taxon>Pseudomonadota</taxon>
        <taxon>Betaproteobacteria</taxon>
        <taxon>Burkholderiales</taxon>
        <taxon>Sphaerotilaceae</taxon>
        <taxon>Sphaerotilus</taxon>
    </lineage>
</organism>
<evidence type="ECO:0000313" key="1">
    <source>
        <dbReference type="EMBL" id="NYG33431.1"/>
    </source>
</evidence>
<accession>A0A7Y9U7E9</accession>
<keyword evidence="1" id="KW-0413">Isomerase</keyword>
<comment type="caution">
    <text evidence="1">The sequence shown here is derived from an EMBL/GenBank/DDBJ whole genome shotgun (WGS) entry which is preliminary data.</text>
</comment>
<keyword evidence="2" id="KW-1185">Reference proteome</keyword>
<name>A0A7Y9U7E9_9BURK</name>
<evidence type="ECO:0000313" key="2">
    <source>
        <dbReference type="Proteomes" id="UP000518288"/>
    </source>
</evidence>
<sequence>MTSTVVFSRPGHLQSCLDRIDQAIDLIRHSRTGRDVSLQLNALRLTTGTLIEALDEKPEMSRALADQADTILALTAQTLEQHEHVGVVADVLGRIRDGRADLAEAALH</sequence>
<protein>
    <submittedName>
        <fullName evidence="1">DNA gyrase/topoisomerase IV subunit A</fullName>
    </submittedName>
</protein>
<dbReference type="EMBL" id="JACCFH010000001">
    <property type="protein sequence ID" value="NYG33431.1"/>
    <property type="molecule type" value="Genomic_DNA"/>
</dbReference>
<gene>
    <name evidence="1" type="ORF">BDD16_002417</name>
</gene>
<proteinExistence type="predicted"/>
<dbReference type="GO" id="GO:0016853">
    <property type="term" value="F:isomerase activity"/>
    <property type="evidence" value="ECO:0007669"/>
    <property type="project" value="UniProtKB-KW"/>
</dbReference>
<reference evidence="1 2" key="1">
    <citation type="submission" date="2020-07" db="EMBL/GenBank/DDBJ databases">
        <title>Genomic Encyclopedia of Archaeal and Bacterial Type Strains, Phase II (KMG-II): from individual species to whole genera.</title>
        <authorList>
            <person name="Goeker M."/>
        </authorList>
    </citation>
    <scope>NUCLEOTIDE SEQUENCE [LARGE SCALE GENOMIC DNA]</scope>
    <source>
        <strain evidence="1 2">DSM 21226</strain>
    </source>
</reference>
<dbReference type="AlphaFoldDB" id="A0A7Y9U7E9"/>